<sequence>MKVDVLVLGAGIVGVCTAVHLQMRGRSVALVDRKPPGTETSFGNGGLIQREGIYPYAFPRELGSIVKYAGNRAPDVRYHASMLPRLAPFLYRYWRHSHPARHAAIAARYATLIEHCVTEHHSLATTAGAQGLIRPSGWIKVFRRAAMRDAELRLAQRWHREFGVGFEPLDGDALHRLEPALSSALAGGLRYTDAESVSDPHALVAAYARHFEDLGGRILVGDATTLEPGWHVHSDHGLIEARSAVVALGPWSDVVTRKLGYRLPLAVKRGYHMHYEADANARLNHPVLDAENGFLIAPMSRGIRLTTGAEFAHRDSPATPDQLAAVEPLARGLIPLGARVDATPWMGCRPCTPDMMPIIGPAPRYSDLWFAFGHAHHGLTLGPVTGRLIAEMITGSEPFIDPSPFGVERLL</sequence>
<keyword evidence="4" id="KW-1185">Reference proteome</keyword>
<dbReference type="STRING" id="463014.BAU07_20495"/>
<reference evidence="3 4" key="1">
    <citation type="submission" date="2016-06" db="EMBL/GenBank/DDBJ databases">
        <title>Complete genome sequences of Bordetella bronchialis and Bordetella flabilis.</title>
        <authorList>
            <person name="LiPuma J.J."/>
            <person name="Spilker T."/>
        </authorList>
    </citation>
    <scope>NUCLEOTIDE SEQUENCE [LARGE SCALE GENOMIC DNA]</scope>
    <source>
        <strain evidence="3 4">AU10664</strain>
    </source>
</reference>
<protein>
    <submittedName>
        <fullName evidence="3">Amino acid dehydrogenase</fullName>
    </submittedName>
</protein>
<dbReference type="Gene3D" id="3.50.50.60">
    <property type="entry name" value="FAD/NAD(P)-binding domain"/>
    <property type="match status" value="2"/>
</dbReference>
<dbReference type="AlphaFoldDB" id="A0A193GIC5"/>
<dbReference type="InterPro" id="IPR036188">
    <property type="entry name" value="FAD/NAD-bd_sf"/>
</dbReference>
<dbReference type="SUPFAM" id="SSF54373">
    <property type="entry name" value="FAD-linked reductases, C-terminal domain"/>
    <property type="match status" value="1"/>
</dbReference>
<dbReference type="GO" id="GO:0016491">
    <property type="term" value="F:oxidoreductase activity"/>
    <property type="evidence" value="ECO:0007669"/>
    <property type="project" value="UniProtKB-KW"/>
</dbReference>
<evidence type="ECO:0000313" key="3">
    <source>
        <dbReference type="EMBL" id="ANN79181.1"/>
    </source>
</evidence>
<feature type="domain" description="FAD dependent oxidoreductase" evidence="2">
    <location>
        <begin position="4"/>
        <end position="392"/>
    </location>
</feature>
<dbReference type="KEGG" id="bfz:BAU07_20495"/>
<dbReference type="RefSeq" id="WP_066661753.1">
    <property type="nucleotide sequence ID" value="NZ_CBCSCL010000031.1"/>
</dbReference>
<dbReference type="InterPro" id="IPR006076">
    <property type="entry name" value="FAD-dep_OxRdtase"/>
</dbReference>
<dbReference type="Gene3D" id="3.30.9.10">
    <property type="entry name" value="D-Amino Acid Oxidase, subunit A, domain 2"/>
    <property type="match status" value="1"/>
</dbReference>
<dbReference type="PANTHER" id="PTHR13847:SF289">
    <property type="entry name" value="GLYCINE OXIDASE"/>
    <property type="match status" value="1"/>
</dbReference>
<proteinExistence type="predicted"/>
<evidence type="ECO:0000259" key="2">
    <source>
        <dbReference type="Pfam" id="PF01266"/>
    </source>
</evidence>
<dbReference type="PANTHER" id="PTHR13847">
    <property type="entry name" value="SARCOSINE DEHYDROGENASE-RELATED"/>
    <property type="match status" value="1"/>
</dbReference>
<dbReference type="OrthoDB" id="18526at2"/>
<dbReference type="Proteomes" id="UP000091926">
    <property type="component" value="Chromosome"/>
</dbReference>
<dbReference type="SUPFAM" id="SSF51905">
    <property type="entry name" value="FAD/NAD(P)-binding domain"/>
    <property type="match status" value="1"/>
</dbReference>
<evidence type="ECO:0000256" key="1">
    <source>
        <dbReference type="ARBA" id="ARBA00023002"/>
    </source>
</evidence>
<keyword evidence="1" id="KW-0560">Oxidoreductase</keyword>
<dbReference type="GO" id="GO:0005737">
    <property type="term" value="C:cytoplasm"/>
    <property type="evidence" value="ECO:0007669"/>
    <property type="project" value="TreeGrafter"/>
</dbReference>
<accession>A0A193GIC5</accession>
<dbReference type="EMBL" id="CP016172">
    <property type="protein sequence ID" value="ANN79181.1"/>
    <property type="molecule type" value="Genomic_DNA"/>
</dbReference>
<gene>
    <name evidence="3" type="ORF">BAU07_20495</name>
</gene>
<name>A0A193GIC5_9BORD</name>
<evidence type="ECO:0000313" key="4">
    <source>
        <dbReference type="Proteomes" id="UP000091926"/>
    </source>
</evidence>
<dbReference type="Pfam" id="PF01266">
    <property type="entry name" value="DAO"/>
    <property type="match status" value="1"/>
</dbReference>
<organism evidence="3 4">
    <name type="scientific">Bordetella flabilis</name>
    <dbReference type="NCBI Taxonomy" id="463014"/>
    <lineage>
        <taxon>Bacteria</taxon>
        <taxon>Pseudomonadati</taxon>
        <taxon>Pseudomonadota</taxon>
        <taxon>Betaproteobacteria</taxon>
        <taxon>Burkholderiales</taxon>
        <taxon>Alcaligenaceae</taxon>
        <taxon>Bordetella</taxon>
    </lineage>
</organism>